<evidence type="ECO:0000256" key="1">
    <source>
        <dbReference type="ARBA" id="ARBA00004167"/>
    </source>
</evidence>
<keyword evidence="7 9" id="KW-0472">Membrane</keyword>
<name>A0A5C7GXW8_9ROSI</name>
<dbReference type="GO" id="GO:0080143">
    <property type="term" value="P:regulation of amino acid export"/>
    <property type="evidence" value="ECO:0007669"/>
    <property type="project" value="InterPro"/>
</dbReference>
<evidence type="ECO:0000256" key="9">
    <source>
        <dbReference type="SAM" id="Phobius"/>
    </source>
</evidence>
<comment type="subcellular location">
    <subcellularLocation>
        <location evidence="1">Membrane</location>
        <topology evidence="1">Single-pass membrane protein</topology>
    </subcellularLocation>
</comment>
<sequence>MPPQNNPVPYLFVGLAALFGLIAISLLLLACSYWKINWLGGGEHNGGEDRDLEAGGEGDDTMAQSAVGAEMISVIMAGEFEPTYLATPMSFGVEIEQQQQ</sequence>
<dbReference type="AlphaFoldDB" id="A0A5C7GXW8"/>
<dbReference type="PANTHER" id="PTHR33228">
    <property type="entry name" value="PROTEIN GLUTAMINE DUMPER 4-RELATED"/>
    <property type="match status" value="1"/>
</dbReference>
<evidence type="ECO:0000256" key="4">
    <source>
        <dbReference type="ARBA" id="ARBA00022692"/>
    </source>
</evidence>
<reference evidence="11" key="1">
    <citation type="journal article" date="2019" name="Gigascience">
        <title>De novo genome assembly of the endangered Acer yangbiense, a plant species with extremely small populations endemic to Yunnan Province, China.</title>
        <authorList>
            <person name="Yang J."/>
            <person name="Wariss H.M."/>
            <person name="Tao L."/>
            <person name="Zhang R."/>
            <person name="Yun Q."/>
            <person name="Hollingsworth P."/>
            <person name="Dao Z."/>
            <person name="Luo G."/>
            <person name="Guo H."/>
            <person name="Ma Y."/>
            <person name="Sun W."/>
        </authorList>
    </citation>
    <scope>NUCLEOTIDE SEQUENCE [LARGE SCALE GENOMIC DNA]</scope>
    <source>
        <strain evidence="11">cv. Malutang</strain>
    </source>
</reference>
<comment type="caution">
    <text evidence="10">The sequence shown here is derived from an EMBL/GenBank/DDBJ whole genome shotgun (WGS) entry which is preliminary data.</text>
</comment>
<dbReference type="OrthoDB" id="1930784at2759"/>
<keyword evidence="11" id="KW-1185">Reference proteome</keyword>
<dbReference type="Proteomes" id="UP000323000">
    <property type="component" value="Chromosome 12"/>
</dbReference>
<evidence type="ECO:0000313" key="10">
    <source>
        <dbReference type="EMBL" id="TXG49588.1"/>
    </source>
</evidence>
<dbReference type="EMBL" id="VAHF01000012">
    <property type="protein sequence ID" value="TXG49588.1"/>
    <property type="molecule type" value="Genomic_DNA"/>
</dbReference>
<evidence type="ECO:0000313" key="11">
    <source>
        <dbReference type="Proteomes" id="UP000323000"/>
    </source>
</evidence>
<evidence type="ECO:0000256" key="3">
    <source>
        <dbReference type="ARBA" id="ARBA00022448"/>
    </source>
</evidence>
<evidence type="ECO:0000256" key="2">
    <source>
        <dbReference type="ARBA" id="ARBA00009977"/>
    </source>
</evidence>
<keyword evidence="5" id="KW-0029">Amino-acid transport</keyword>
<keyword evidence="3" id="KW-0813">Transport</keyword>
<dbReference type="GO" id="GO:0006865">
    <property type="term" value="P:amino acid transport"/>
    <property type="evidence" value="ECO:0007669"/>
    <property type="project" value="UniProtKB-KW"/>
</dbReference>
<keyword evidence="6 9" id="KW-1133">Transmembrane helix</keyword>
<dbReference type="PANTHER" id="PTHR33228:SF77">
    <property type="entry name" value="PROTEIN GLUTAMINE DUMPER 2"/>
    <property type="match status" value="1"/>
</dbReference>
<comment type="similarity">
    <text evidence="2">Belongs to the GLUTAMINE DUMPER 1 (TC 9.B.60) family.</text>
</comment>
<feature type="region of interest" description="Disordered" evidence="8">
    <location>
        <begin position="41"/>
        <end position="60"/>
    </location>
</feature>
<evidence type="ECO:0000256" key="5">
    <source>
        <dbReference type="ARBA" id="ARBA00022970"/>
    </source>
</evidence>
<feature type="transmembrane region" description="Helical" evidence="9">
    <location>
        <begin position="12"/>
        <end position="34"/>
    </location>
</feature>
<keyword evidence="4 9" id="KW-0812">Transmembrane</keyword>
<gene>
    <name evidence="10" type="ORF">EZV62_025463</name>
</gene>
<organism evidence="10 11">
    <name type="scientific">Acer yangbiense</name>
    <dbReference type="NCBI Taxonomy" id="1000413"/>
    <lineage>
        <taxon>Eukaryota</taxon>
        <taxon>Viridiplantae</taxon>
        <taxon>Streptophyta</taxon>
        <taxon>Embryophyta</taxon>
        <taxon>Tracheophyta</taxon>
        <taxon>Spermatophyta</taxon>
        <taxon>Magnoliopsida</taxon>
        <taxon>eudicotyledons</taxon>
        <taxon>Gunneridae</taxon>
        <taxon>Pentapetalae</taxon>
        <taxon>rosids</taxon>
        <taxon>malvids</taxon>
        <taxon>Sapindales</taxon>
        <taxon>Sapindaceae</taxon>
        <taxon>Hippocastanoideae</taxon>
        <taxon>Acereae</taxon>
        <taxon>Acer</taxon>
    </lineage>
</organism>
<accession>A0A5C7GXW8</accession>
<evidence type="ECO:0000256" key="7">
    <source>
        <dbReference type="ARBA" id="ARBA00023136"/>
    </source>
</evidence>
<dbReference type="InterPro" id="IPR040359">
    <property type="entry name" value="GDU"/>
</dbReference>
<evidence type="ECO:0000256" key="6">
    <source>
        <dbReference type="ARBA" id="ARBA00022989"/>
    </source>
</evidence>
<protein>
    <submittedName>
        <fullName evidence="10">Uncharacterized protein</fullName>
    </submittedName>
</protein>
<dbReference type="GO" id="GO:0016020">
    <property type="term" value="C:membrane"/>
    <property type="evidence" value="ECO:0007669"/>
    <property type="project" value="UniProtKB-SubCell"/>
</dbReference>
<evidence type="ECO:0000256" key="8">
    <source>
        <dbReference type="SAM" id="MobiDB-lite"/>
    </source>
</evidence>
<proteinExistence type="inferred from homology"/>